<evidence type="ECO:0000313" key="5">
    <source>
        <dbReference type="EMBL" id="TIB75617.1"/>
    </source>
</evidence>
<dbReference type="Proteomes" id="UP000310685">
    <property type="component" value="Unassembled WGS sequence"/>
</dbReference>
<proteinExistence type="predicted"/>
<protein>
    <recommendedName>
        <fullName evidence="4">RRM domain-containing protein</fullName>
    </recommendedName>
</protein>
<dbReference type="InterPro" id="IPR045844">
    <property type="entry name" value="RRM_Ist3-like"/>
</dbReference>
<dbReference type="Proteomes" id="UP000305647">
    <property type="component" value="Unassembled WGS sequence"/>
</dbReference>
<feature type="domain" description="RRM" evidence="4">
    <location>
        <begin position="32"/>
        <end position="110"/>
    </location>
</feature>
<organism evidence="5 9">
    <name type="scientific">Wallemia mellicola</name>
    <dbReference type="NCBI Taxonomy" id="1708541"/>
    <lineage>
        <taxon>Eukaryota</taxon>
        <taxon>Fungi</taxon>
        <taxon>Dikarya</taxon>
        <taxon>Basidiomycota</taxon>
        <taxon>Wallemiomycotina</taxon>
        <taxon>Wallemiomycetes</taxon>
        <taxon>Wallemiales</taxon>
        <taxon>Wallemiaceae</taxon>
        <taxon>Wallemia</taxon>
    </lineage>
</organism>
<dbReference type="EMBL" id="SPRO01000070">
    <property type="protein sequence ID" value="TIC24495.1"/>
    <property type="molecule type" value="Genomic_DNA"/>
</dbReference>
<dbReference type="InterPro" id="IPR035979">
    <property type="entry name" value="RBD_domain_sf"/>
</dbReference>
<dbReference type="InterPro" id="IPR012677">
    <property type="entry name" value="Nucleotide-bd_a/b_plait_sf"/>
</dbReference>
<dbReference type="GO" id="GO:0071013">
    <property type="term" value="C:catalytic step 2 spliceosome"/>
    <property type="evidence" value="ECO:0007669"/>
    <property type="project" value="TreeGrafter"/>
</dbReference>
<gene>
    <name evidence="7" type="ORF">E3Q01_04018</name>
    <name evidence="6" type="ORF">E3Q10_04036</name>
    <name evidence="5" type="ORF">E3Q22_03915</name>
</gene>
<evidence type="ECO:0000256" key="2">
    <source>
        <dbReference type="PROSITE-ProRule" id="PRU00176"/>
    </source>
</evidence>
<dbReference type="GO" id="GO:0003723">
    <property type="term" value="F:RNA binding"/>
    <property type="evidence" value="ECO:0007669"/>
    <property type="project" value="UniProtKB-UniRule"/>
</dbReference>
<dbReference type="AlphaFoldDB" id="A0A4T0N9F1"/>
<comment type="caution">
    <text evidence="5">The sequence shown here is derived from an EMBL/GenBank/DDBJ whole genome shotgun (WGS) entry which is preliminary data.</text>
</comment>
<dbReference type="OMA" id="PMEQFIK"/>
<reference evidence="8 9" key="1">
    <citation type="submission" date="2019-03" db="EMBL/GenBank/DDBJ databases">
        <title>Sequencing 25 genomes of Wallemia mellicola.</title>
        <authorList>
            <person name="Gostincar C."/>
        </authorList>
    </citation>
    <scope>NUCLEOTIDE SEQUENCE [LARGE SCALE GENOMIC DNA]</scope>
    <source>
        <strain evidence="5 9">EXF-6152</strain>
        <strain evidence="7 10">EXF-757</strain>
        <strain evidence="6 8">EXF-8738</strain>
    </source>
</reference>
<dbReference type="SUPFAM" id="SSF54928">
    <property type="entry name" value="RNA-binding domain, RBD"/>
    <property type="match status" value="1"/>
</dbReference>
<sequence length="218" mass="25011">MNKVKHIQSLNEKELQLNLSDASWHDQYKHSAYVYIGGLVTGLTEGDVITILSQFGEIADINMPKDKATGKSRGFAFVMYEDQRSTVLAVDNLNGSTVLGRTLRVDHVDKYSQPKVKNEEGEMVEVDNEQLNARWTEESDKNRQYLTYISQDKDRSESESEDIEESEDPMAAYIREQQKKASKPTTSEKEERKARKAERAMKRAAKEAKESSKRRRND</sequence>
<dbReference type="InterPro" id="IPR000504">
    <property type="entry name" value="RRM_dom"/>
</dbReference>
<accession>A0A4T0N9F1</accession>
<feature type="region of interest" description="Disordered" evidence="3">
    <location>
        <begin position="118"/>
        <end position="218"/>
    </location>
</feature>
<dbReference type="Proteomes" id="UP000310708">
    <property type="component" value="Unassembled WGS sequence"/>
</dbReference>
<dbReference type="CDD" id="cd12411">
    <property type="entry name" value="RRM_ist3_like"/>
    <property type="match status" value="1"/>
</dbReference>
<evidence type="ECO:0000256" key="3">
    <source>
        <dbReference type="SAM" id="MobiDB-lite"/>
    </source>
</evidence>
<evidence type="ECO:0000259" key="4">
    <source>
        <dbReference type="PROSITE" id="PS50102"/>
    </source>
</evidence>
<feature type="compositionally biased region" description="Basic and acidic residues" evidence="3">
    <location>
        <begin position="186"/>
        <end position="211"/>
    </location>
</feature>
<evidence type="ECO:0000256" key="1">
    <source>
        <dbReference type="ARBA" id="ARBA00022884"/>
    </source>
</evidence>
<dbReference type="EMBL" id="SPRC01000060">
    <property type="protein sequence ID" value="TIB75617.1"/>
    <property type="molecule type" value="Genomic_DNA"/>
</dbReference>
<dbReference type="GO" id="GO:0071011">
    <property type="term" value="C:precatalytic spliceosome"/>
    <property type="evidence" value="ECO:0007669"/>
    <property type="project" value="TreeGrafter"/>
</dbReference>
<dbReference type="PANTHER" id="PTHR45880">
    <property type="entry name" value="RNA-BINDING MOTIF PROTEIN, X-LINKED 2"/>
    <property type="match status" value="1"/>
</dbReference>
<dbReference type="GO" id="GO:0005686">
    <property type="term" value="C:U2 snRNP"/>
    <property type="evidence" value="ECO:0007669"/>
    <property type="project" value="TreeGrafter"/>
</dbReference>
<dbReference type="EMBL" id="SPRX01000073">
    <property type="protein sequence ID" value="TIC62292.1"/>
    <property type="molecule type" value="Genomic_DNA"/>
</dbReference>
<evidence type="ECO:0000313" key="6">
    <source>
        <dbReference type="EMBL" id="TIC24495.1"/>
    </source>
</evidence>
<evidence type="ECO:0000313" key="10">
    <source>
        <dbReference type="Proteomes" id="UP000310708"/>
    </source>
</evidence>
<keyword evidence="1 2" id="KW-0694">RNA-binding</keyword>
<evidence type="ECO:0000313" key="8">
    <source>
        <dbReference type="Proteomes" id="UP000305647"/>
    </source>
</evidence>
<dbReference type="SMART" id="SM00360">
    <property type="entry name" value="RRM"/>
    <property type="match status" value="1"/>
</dbReference>
<feature type="compositionally biased region" description="Acidic residues" evidence="3">
    <location>
        <begin position="159"/>
        <end position="168"/>
    </location>
</feature>
<evidence type="ECO:0000313" key="7">
    <source>
        <dbReference type="EMBL" id="TIC62292.1"/>
    </source>
</evidence>
<dbReference type="GO" id="GO:0000398">
    <property type="term" value="P:mRNA splicing, via spliceosome"/>
    <property type="evidence" value="ECO:0007669"/>
    <property type="project" value="InterPro"/>
</dbReference>
<dbReference type="Gene3D" id="3.30.70.330">
    <property type="match status" value="1"/>
</dbReference>
<dbReference type="Pfam" id="PF00076">
    <property type="entry name" value="RRM_1"/>
    <property type="match status" value="1"/>
</dbReference>
<evidence type="ECO:0000313" key="9">
    <source>
        <dbReference type="Proteomes" id="UP000310685"/>
    </source>
</evidence>
<name>A0A4T0N9F1_9BASI</name>
<dbReference type="PROSITE" id="PS50102">
    <property type="entry name" value="RRM"/>
    <property type="match status" value="1"/>
</dbReference>
<dbReference type="InterPro" id="IPR051847">
    <property type="entry name" value="RNA_proc/Spliceosome_comp"/>
</dbReference>
<dbReference type="PANTHER" id="PTHR45880:SF1">
    <property type="entry name" value="RNA-BINDING MOTIF PROTEIN, X-LINKED 2"/>
    <property type="match status" value="1"/>
</dbReference>